<protein>
    <recommendedName>
        <fullName evidence="2">Hemerythrin-like domain-containing protein</fullName>
    </recommendedName>
</protein>
<accession>A0A8J3G136</accession>
<name>A0A8J3G136_9PROT</name>
<evidence type="ECO:0000259" key="2">
    <source>
        <dbReference type="Pfam" id="PF01814"/>
    </source>
</evidence>
<organism evidence="3 4">
    <name type="scientific">Algimonas arctica</name>
    <dbReference type="NCBI Taxonomy" id="1479486"/>
    <lineage>
        <taxon>Bacteria</taxon>
        <taxon>Pseudomonadati</taxon>
        <taxon>Pseudomonadota</taxon>
        <taxon>Alphaproteobacteria</taxon>
        <taxon>Maricaulales</taxon>
        <taxon>Robiginitomaculaceae</taxon>
        <taxon>Algimonas</taxon>
    </lineage>
</organism>
<reference evidence="3" key="1">
    <citation type="journal article" date="2014" name="Int. J. Syst. Evol. Microbiol.">
        <title>Complete genome sequence of Corynebacterium casei LMG S-19264T (=DSM 44701T), isolated from a smear-ripened cheese.</title>
        <authorList>
            <consortium name="US DOE Joint Genome Institute (JGI-PGF)"/>
            <person name="Walter F."/>
            <person name="Albersmeier A."/>
            <person name="Kalinowski J."/>
            <person name="Ruckert C."/>
        </authorList>
    </citation>
    <scope>NUCLEOTIDE SEQUENCE</scope>
    <source>
        <strain evidence="3">KCTC 32513</strain>
    </source>
</reference>
<evidence type="ECO:0000313" key="4">
    <source>
        <dbReference type="Proteomes" id="UP000634004"/>
    </source>
</evidence>
<feature type="domain" description="Hemerythrin-like" evidence="2">
    <location>
        <begin position="31"/>
        <end position="148"/>
    </location>
</feature>
<dbReference type="EMBL" id="BMZH01000001">
    <property type="protein sequence ID" value="GHA83529.1"/>
    <property type="molecule type" value="Genomic_DNA"/>
</dbReference>
<reference evidence="3" key="2">
    <citation type="submission" date="2020-09" db="EMBL/GenBank/DDBJ databases">
        <authorList>
            <person name="Sun Q."/>
            <person name="Kim S."/>
        </authorList>
    </citation>
    <scope>NUCLEOTIDE SEQUENCE</scope>
    <source>
        <strain evidence="3">KCTC 32513</strain>
    </source>
</reference>
<dbReference type="PANTHER" id="PTHR35585:SF1">
    <property type="entry name" value="HHE DOMAIN PROTEIN (AFU_ORTHOLOGUE AFUA_4G00730)"/>
    <property type="match status" value="1"/>
</dbReference>
<dbReference type="AlphaFoldDB" id="A0A8J3G136"/>
<sequence length="180" mass="20554">MRQTKAFGNETDPEVVVVSNATPSGKDIMDIYKRLEKDHDKQRELIKSIKASKPGSEKRAALWTDIKVELEAHASAEEQAFYSKLMAKPDGTDDTRHAVEEHQQMHEMIEKLDAMDQSADVWDDLFGELAHKVTHHVDEEEDEFFPAAKDTLSDAQETKALKEFNDRKDAEIQKQEELAD</sequence>
<dbReference type="Gene3D" id="1.20.120.520">
    <property type="entry name" value="nmb1532 protein domain like"/>
    <property type="match status" value="1"/>
</dbReference>
<dbReference type="Proteomes" id="UP000634004">
    <property type="component" value="Unassembled WGS sequence"/>
</dbReference>
<dbReference type="Pfam" id="PF01814">
    <property type="entry name" value="Hemerythrin"/>
    <property type="match status" value="1"/>
</dbReference>
<feature type="region of interest" description="Disordered" evidence="1">
    <location>
        <begin position="161"/>
        <end position="180"/>
    </location>
</feature>
<dbReference type="PANTHER" id="PTHR35585">
    <property type="entry name" value="HHE DOMAIN PROTEIN (AFU_ORTHOLOGUE AFUA_4G00730)"/>
    <property type="match status" value="1"/>
</dbReference>
<evidence type="ECO:0000313" key="3">
    <source>
        <dbReference type="EMBL" id="GHA83529.1"/>
    </source>
</evidence>
<dbReference type="InterPro" id="IPR012312">
    <property type="entry name" value="Hemerythrin-like"/>
</dbReference>
<comment type="caution">
    <text evidence="3">The sequence shown here is derived from an EMBL/GenBank/DDBJ whole genome shotgun (WGS) entry which is preliminary data.</text>
</comment>
<evidence type="ECO:0000256" key="1">
    <source>
        <dbReference type="SAM" id="MobiDB-lite"/>
    </source>
</evidence>
<keyword evidence="4" id="KW-1185">Reference proteome</keyword>
<proteinExistence type="predicted"/>
<gene>
    <name evidence="3" type="ORF">GCM10009069_03530</name>
</gene>
<dbReference type="CDD" id="cd12108">
    <property type="entry name" value="Hr-like"/>
    <property type="match status" value="1"/>
</dbReference>